<protein>
    <submittedName>
        <fullName evidence="1">Uncharacterized protein</fullName>
    </submittedName>
</protein>
<dbReference type="Pfam" id="PF13246">
    <property type="entry name" value="Cation_ATPase"/>
    <property type="match status" value="1"/>
</dbReference>
<dbReference type="AlphaFoldDB" id="X0YCS6"/>
<comment type="caution">
    <text evidence="1">The sequence shown here is derived from an EMBL/GenBank/DDBJ whole genome shotgun (WGS) entry which is preliminary data.</text>
</comment>
<gene>
    <name evidence="1" type="ORF">S01H1_85007</name>
</gene>
<accession>X0YCS6</accession>
<reference evidence="1" key="1">
    <citation type="journal article" date="2014" name="Front. Microbiol.">
        <title>High frequency of phylogenetically diverse reductive dehalogenase-homologous genes in deep subseafloor sedimentary metagenomes.</title>
        <authorList>
            <person name="Kawai M."/>
            <person name="Futagami T."/>
            <person name="Toyoda A."/>
            <person name="Takaki Y."/>
            <person name="Nishi S."/>
            <person name="Hori S."/>
            <person name="Arai W."/>
            <person name="Tsubouchi T."/>
            <person name="Morono Y."/>
            <person name="Uchiyama I."/>
            <person name="Ito T."/>
            <person name="Fujiyama A."/>
            <person name="Inagaki F."/>
            <person name="Takami H."/>
        </authorList>
    </citation>
    <scope>NUCLEOTIDE SEQUENCE</scope>
    <source>
        <strain evidence="1">Expedition CK06-06</strain>
    </source>
</reference>
<dbReference type="InterPro" id="IPR023299">
    <property type="entry name" value="ATPase_P-typ_cyto_dom_N"/>
</dbReference>
<feature type="non-terminal residue" evidence="1">
    <location>
        <position position="111"/>
    </location>
</feature>
<dbReference type="GO" id="GO:0000166">
    <property type="term" value="F:nucleotide binding"/>
    <property type="evidence" value="ECO:0007669"/>
    <property type="project" value="InterPro"/>
</dbReference>
<sequence length="111" mass="11902">CCIIGDPTEGALVVSAAKAGINEEFSRLDEIPFESEKMYMATLHEGQEKNIIYVKGSPEGILGMCQNQLTDEGVEPLKGEAILVKADEMAGEALRLLGMACKMVPKGKTSL</sequence>
<name>X0YCS6_9ZZZZ</name>
<organism evidence="1">
    <name type="scientific">marine sediment metagenome</name>
    <dbReference type="NCBI Taxonomy" id="412755"/>
    <lineage>
        <taxon>unclassified sequences</taxon>
        <taxon>metagenomes</taxon>
        <taxon>ecological metagenomes</taxon>
    </lineage>
</organism>
<proteinExistence type="predicted"/>
<feature type="non-terminal residue" evidence="1">
    <location>
        <position position="1"/>
    </location>
</feature>
<evidence type="ECO:0000313" key="1">
    <source>
        <dbReference type="EMBL" id="GAG46483.1"/>
    </source>
</evidence>
<dbReference type="EMBL" id="BARS01058215">
    <property type="protein sequence ID" value="GAG46483.1"/>
    <property type="molecule type" value="Genomic_DNA"/>
</dbReference>
<dbReference type="SUPFAM" id="SSF81660">
    <property type="entry name" value="Metal cation-transporting ATPase, ATP-binding domain N"/>
    <property type="match status" value="1"/>
</dbReference>
<dbReference type="Gene3D" id="3.40.1110.10">
    <property type="entry name" value="Calcium-transporting ATPase, cytoplasmic domain N"/>
    <property type="match status" value="1"/>
</dbReference>